<evidence type="ECO:0000313" key="1">
    <source>
        <dbReference type="EnsemblPlants" id="cds.evm.model.04.1666"/>
    </source>
</evidence>
<reference evidence="1" key="1">
    <citation type="submission" date="2018-11" db="EMBL/GenBank/DDBJ databases">
        <authorList>
            <person name="Grassa J C."/>
        </authorList>
    </citation>
    <scope>NUCLEOTIDE SEQUENCE [LARGE SCALE GENOMIC DNA]</scope>
</reference>
<accession>A0A803PE15</accession>
<keyword evidence="2" id="KW-1185">Reference proteome</keyword>
<organism evidence="1 2">
    <name type="scientific">Cannabis sativa</name>
    <name type="common">Hemp</name>
    <name type="synonym">Marijuana</name>
    <dbReference type="NCBI Taxonomy" id="3483"/>
    <lineage>
        <taxon>Eukaryota</taxon>
        <taxon>Viridiplantae</taxon>
        <taxon>Streptophyta</taxon>
        <taxon>Embryophyta</taxon>
        <taxon>Tracheophyta</taxon>
        <taxon>Spermatophyta</taxon>
        <taxon>Magnoliopsida</taxon>
        <taxon>eudicotyledons</taxon>
        <taxon>Gunneridae</taxon>
        <taxon>Pentapetalae</taxon>
        <taxon>rosids</taxon>
        <taxon>fabids</taxon>
        <taxon>Rosales</taxon>
        <taxon>Cannabaceae</taxon>
        <taxon>Cannabis</taxon>
    </lineage>
</organism>
<dbReference type="Gramene" id="evm.model.04.1666">
    <property type="protein sequence ID" value="cds.evm.model.04.1666"/>
    <property type="gene ID" value="evm.TU.04.1666"/>
</dbReference>
<proteinExistence type="predicted"/>
<sequence>MAGVEAIRINKPRFDLDEVDKGLREKGTMGPLAQLSSRRAISKEKGPMPCRKGGGDQADLLFTLEIMTQIPKSIKWMVEEFLRTK</sequence>
<dbReference type="Proteomes" id="UP000596661">
    <property type="component" value="Chromosome 4"/>
</dbReference>
<dbReference type="EnsemblPlants" id="evm.model.04.1666">
    <property type="protein sequence ID" value="cds.evm.model.04.1666"/>
    <property type="gene ID" value="evm.TU.04.1666"/>
</dbReference>
<reference evidence="1" key="2">
    <citation type="submission" date="2021-03" db="UniProtKB">
        <authorList>
            <consortium name="EnsemblPlants"/>
        </authorList>
    </citation>
    <scope>IDENTIFICATION</scope>
</reference>
<evidence type="ECO:0000313" key="2">
    <source>
        <dbReference type="Proteomes" id="UP000596661"/>
    </source>
</evidence>
<dbReference type="AlphaFoldDB" id="A0A803PE15"/>
<dbReference type="EMBL" id="UZAU01000399">
    <property type="status" value="NOT_ANNOTATED_CDS"/>
    <property type="molecule type" value="Genomic_DNA"/>
</dbReference>
<name>A0A803PE15_CANSA</name>
<protein>
    <submittedName>
        <fullName evidence="1">Uncharacterized protein</fullName>
    </submittedName>
</protein>